<name>A0A1D2AJ83_ORNBR</name>
<accession>A0A1D2AJ83</accession>
<dbReference type="EMBL" id="GETE01000167">
    <property type="protein sequence ID" value="JAT79230.1"/>
    <property type="molecule type" value="Transcribed_RNA"/>
</dbReference>
<feature type="signal peptide" evidence="1">
    <location>
        <begin position="1"/>
        <end position="32"/>
    </location>
</feature>
<evidence type="ECO:0000313" key="2">
    <source>
        <dbReference type="EMBL" id="JAT79230.1"/>
    </source>
</evidence>
<feature type="non-terminal residue" evidence="2">
    <location>
        <position position="1"/>
    </location>
</feature>
<feature type="chain" id="PRO_5008901622" description="Secreted protein" evidence="1">
    <location>
        <begin position="33"/>
        <end position="157"/>
    </location>
</feature>
<dbReference type="AlphaFoldDB" id="A0A1D2AJ83"/>
<feature type="non-terminal residue" evidence="2">
    <location>
        <position position="157"/>
    </location>
</feature>
<organism evidence="2">
    <name type="scientific">Ornithodoros brasiliensis</name>
    <name type="common">Mouro tick</name>
    <dbReference type="NCBI Taxonomy" id="888526"/>
    <lineage>
        <taxon>Eukaryota</taxon>
        <taxon>Metazoa</taxon>
        <taxon>Ecdysozoa</taxon>
        <taxon>Arthropoda</taxon>
        <taxon>Chelicerata</taxon>
        <taxon>Arachnida</taxon>
        <taxon>Acari</taxon>
        <taxon>Parasitiformes</taxon>
        <taxon>Ixodida</taxon>
        <taxon>Ixodoidea</taxon>
        <taxon>Argasidae</taxon>
        <taxon>Ornithodorinae</taxon>
        <taxon>Ornithodoros</taxon>
    </lineage>
</organism>
<protein>
    <recommendedName>
        <fullName evidence="3">Secreted protein</fullName>
    </recommendedName>
</protein>
<evidence type="ECO:0000256" key="1">
    <source>
        <dbReference type="SAM" id="SignalP"/>
    </source>
</evidence>
<sequence>SGRHTSGMRNKLLLSTCLTAWTLLLWATRGEAVYPSSDYEDRDLNNIELGRDDYSYNSPYYGSPGHDGYGYHSPQYRQPYRQHYRPVVCQTVCKPLKLKFKKKKKKQIKFIPYKTDYPSYQTTYQQYSTYAPKPTYTTYSKAPVYESTTYPPTTYAE</sequence>
<reference evidence="2" key="1">
    <citation type="submission" date="2016-07" db="EMBL/GenBank/DDBJ databases">
        <title>Salivary Glands transcriptome analysis on engorged females of Ornithodoros brasiliensis (Acari:Argasidae).</title>
        <authorList>
            <person name="Simons S.M."/>
            <person name="Carvalho E."/>
            <person name="Junqueira-de-Azevedo I."/>
            <person name="Ho P.L."/>
            <person name="Giovanni D."/>
            <person name="Mendonca R."/>
            <person name="Onofrio V."/>
            <person name="Landulfo G."/>
            <person name="Ramirez D."/>
            <person name="Barros-Battesti D."/>
        </authorList>
    </citation>
    <scope>NUCLEOTIDE SEQUENCE</scope>
    <source>
        <strain evidence="2">Female</strain>
        <tissue evidence="2">Salivary gland</tissue>
    </source>
</reference>
<evidence type="ECO:0008006" key="3">
    <source>
        <dbReference type="Google" id="ProtNLM"/>
    </source>
</evidence>
<keyword evidence="1" id="KW-0732">Signal</keyword>
<proteinExistence type="predicted"/>